<accession>A0ABT2ZBG5</accession>
<dbReference type="Proteomes" id="UP001652542">
    <property type="component" value="Unassembled WGS sequence"/>
</dbReference>
<name>A0ABT2ZBG5_9RHOB</name>
<reference evidence="4 5" key="1">
    <citation type="submission" date="2022-10" db="EMBL/GenBank/DDBJ databases">
        <title>Defluviimonas sp. nov., isolated from ocean surface water.</title>
        <authorList>
            <person name="He W."/>
            <person name="Wang L."/>
            <person name="Zhang D.-F."/>
        </authorList>
    </citation>
    <scope>NUCLEOTIDE SEQUENCE [LARGE SCALE GENOMIC DNA]</scope>
    <source>
        <strain evidence="4 5">WL0002</strain>
    </source>
</reference>
<protein>
    <submittedName>
        <fullName evidence="4">D-2-hydroxyacid dehydrogenase</fullName>
    </submittedName>
</protein>
<dbReference type="InterPro" id="IPR006140">
    <property type="entry name" value="D-isomer_DH_NAD-bd"/>
</dbReference>
<feature type="domain" description="D-isomer specific 2-hydroxyacid dehydrogenase NAD-binding" evidence="3">
    <location>
        <begin position="114"/>
        <end position="286"/>
    </location>
</feature>
<keyword evidence="5" id="KW-1185">Reference proteome</keyword>
<dbReference type="EMBL" id="JAOWKY010000001">
    <property type="protein sequence ID" value="MCV2868413.1"/>
    <property type="molecule type" value="Genomic_DNA"/>
</dbReference>
<dbReference type="Pfam" id="PF02826">
    <property type="entry name" value="2-Hacid_dh_C"/>
    <property type="match status" value="1"/>
</dbReference>
<evidence type="ECO:0000313" key="4">
    <source>
        <dbReference type="EMBL" id="MCV2868413.1"/>
    </source>
</evidence>
<gene>
    <name evidence="4" type="ORF">OEW28_07205</name>
</gene>
<proteinExistence type="predicted"/>
<dbReference type="Gene3D" id="3.40.50.720">
    <property type="entry name" value="NAD(P)-binding Rossmann-like Domain"/>
    <property type="match status" value="2"/>
</dbReference>
<keyword evidence="1" id="KW-0560">Oxidoreductase</keyword>
<dbReference type="PANTHER" id="PTHR43333:SF1">
    <property type="entry name" value="D-ISOMER SPECIFIC 2-HYDROXYACID DEHYDROGENASE NAD-BINDING DOMAIN-CONTAINING PROTEIN"/>
    <property type="match status" value="1"/>
</dbReference>
<dbReference type="SUPFAM" id="SSF51735">
    <property type="entry name" value="NAD(P)-binding Rossmann-fold domains"/>
    <property type="match status" value="1"/>
</dbReference>
<dbReference type="InterPro" id="IPR036291">
    <property type="entry name" value="NAD(P)-bd_dom_sf"/>
</dbReference>
<evidence type="ECO:0000256" key="2">
    <source>
        <dbReference type="ARBA" id="ARBA00023027"/>
    </source>
</evidence>
<organism evidence="4 5">
    <name type="scientific">Albidovulum marisflavi</name>
    <dbReference type="NCBI Taxonomy" id="2984159"/>
    <lineage>
        <taxon>Bacteria</taxon>
        <taxon>Pseudomonadati</taxon>
        <taxon>Pseudomonadota</taxon>
        <taxon>Alphaproteobacteria</taxon>
        <taxon>Rhodobacterales</taxon>
        <taxon>Paracoccaceae</taxon>
        <taxon>Albidovulum</taxon>
    </lineage>
</organism>
<dbReference type="RefSeq" id="WP_263734024.1">
    <property type="nucleotide sequence ID" value="NZ_JAOWKY010000001.1"/>
</dbReference>
<evidence type="ECO:0000259" key="3">
    <source>
        <dbReference type="Pfam" id="PF02826"/>
    </source>
</evidence>
<dbReference type="CDD" id="cd05300">
    <property type="entry name" value="2-Hacid_dh_1"/>
    <property type="match status" value="1"/>
</dbReference>
<dbReference type="SUPFAM" id="SSF52283">
    <property type="entry name" value="Formate/glycerate dehydrogenase catalytic domain-like"/>
    <property type="match status" value="1"/>
</dbReference>
<comment type="caution">
    <text evidence="4">The sequence shown here is derived from an EMBL/GenBank/DDBJ whole genome shotgun (WGS) entry which is preliminary data.</text>
</comment>
<evidence type="ECO:0000256" key="1">
    <source>
        <dbReference type="ARBA" id="ARBA00023002"/>
    </source>
</evidence>
<evidence type="ECO:0000313" key="5">
    <source>
        <dbReference type="Proteomes" id="UP001652542"/>
    </source>
</evidence>
<keyword evidence="2" id="KW-0520">NAD</keyword>
<dbReference type="PANTHER" id="PTHR43333">
    <property type="entry name" value="2-HACID_DH_C DOMAIN-CONTAINING PROTEIN"/>
    <property type="match status" value="1"/>
</dbReference>
<sequence length="323" mass="34382">MKHGKPVVLLHTDLPDAARSIVVSHHPDLTIATCESYDGLSAALAESGADVVYSVRFGGGPGFPRAALVESPKVRWVSVGGSGCDHLMPWKPEHVTVTNAAGVAADMMAEYVLGTALAFSLDLKGFARAQAERRWIDGRVTPIGGRTLLVLGLGKTGQAAAMRAKAMGMSVLGVRARPQPTPNFDEVHGLDALSRLWPRADFILVCVPLLPSTRGLVDAAAFGAMKTGAVLIDVSRGGVCDEAALIEALRTGRLKGAALDVFAQEPLPQESPLWAMENVILTPHCSSVYDGWAEKSVKMFCENLKRYRSGEALTNVVDPVRGY</sequence>